<dbReference type="AlphaFoldDB" id="A0A2H3DYK8"/>
<dbReference type="Gene3D" id="3.10.660.10">
    <property type="entry name" value="DPH Zinc finger"/>
    <property type="match status" value="1"/>
</dbReference>
<comment type="similarity">
    <text evidence="2">Belongs to the DPH4 family.</text>
</comment>
<dbReference type="FunCoup" id="A0A2H3DYK8">
    <property type="interactions" value="153"/>
</dbReference>
<dbReference type="SUPFAM" id="SSF46565">
    <property type="entry name" value="Chaperone J-domain"/>
    <property type="match status" value="1"/>
</dbReference>
<dbReference type="GO" id="GO:0001671">
    <property type="term" value="F:ATPase activator activity"/>
    <property type="evidence" value="ECO:0007669"/>
    <property type="project" value="TreeGrafter"/>
</dbReference>
<evidence type="ECO:0000256" key="5">
    <source>
        <dbReference type="ARBA" id="ARBA00022833"/>
    </source>
</evidence>
<dbReference type="Pfam" id="PF00226">
    <property type="entry name" value="DnaJ"/>
    <property type="match status" value="1"/>
</dbReference>
<dbReference type="UniPathway" id="UPA00559"/>
<accession>A0A2H3DYK8</accession>
<evidence type="ECO:0000256" key="6">
    <source>
        <dbReference type="ARBA" id="ARBA00023004"/>
    </source>
</evidence>
<proteinExistence type="inferred from homology"/>
<reference evidence="10" key="1">
    <citation type="journal article" date="2017" name="Nat. Ecol. Evol.">
        <title>Genome expansion and lineage-specific genetic innovations in the forest pathogenic fungi Armillaria.</title>
        <authorList>
            <person name="Sipos G."/>
            <person name="Prasanna A.N."/>
            <person name="Walter M.C."/>
            <person name="O'Connor E."/>
            <person name="Balint B."/>
            <person name="Krizsan K."/>
            <person name="Kiss B."/>
            <person name="Hess J."/>
            <person name="Varga T."/>
            <person name="Slot J."/>
            <person name="Riley R."/>
            <person name="Boka B."/>
            <person name="Rigling D."/>
            <person name="Barry K."/>
            <person name="Lee J."/>
            <person name="Mihaltcheva S."/>
            <person name="LaButti K."/>
            <person name="Lipzen A."/>
            <person name="Waldron R."/>
            <person name="Moloney N.M."/>
            <person name="Sperisen C."/>
            <person name="Kredics L."/>
            <person name="Vagvoelgyi C."/>
            <person name="Patrignani A."/>
            <person name="Fitzpatrick D."/>
            <person name="Nagy I."/>
            <person name="Doyle S."/>
            <person name="Anderson J.B."/>
            <person name="Grigoriev I.V."/>
            <person name="Gueldener U."/>
            <person name="Muensterkoetter M."/>
            <person name="Nagy L.G."/>
        </authorList>
    </citation>
    <scope>NUCLEOTIDE SEQUENCE [LARGE SCALE GENOMIC DNA]</scope>
    <source>
        <strain evidence="10">Ar21-2</strain>
    </source>
</reference>
<dbReference type="PROSITE" id="PS50076">
    <property type="entry name" value="DNAJ_2"/>
    <property type="match status" value="1"/>
</dbReference>
<dbReference type="OrthoDB" id="445556at2759"/>
<organism evidence="9 10">
    <name type="scientific">Armillaria gallica</name>
    <name type="common">Bulbous honey fungus</name>
    <name type="synonym">Armillaria bulbosa</name>
    <dbReference type="NCBI Taxonomy" id="47427"/>
    <lineage>
        <taxon>Eukaryota</taxon>
        <taxon>Fungi</taxon>
        <taxon>Dikarya</taxon>
        <taxon>Basidiomycota</taxon>
        <taxon>Agaricomycotina</taxon>
        <taxon>Agaricomycetes</taxon>
        <taxon>Agaricomycetidae</taxon>
        <taxon>Agaricales</taxon>
        <taxon>Marasmiineae</taxon>
        <taxon>Physalacriaceae</taxon>
        <taxon>Armillaria</taxon>
    </lineage>
</organism>
<dbReference type="InterPro" id="IPR007872">
    <property type="entry name" value="DPH_MB_dom"/>
</dbReference>
<dbReference type="OMA" id="LEDMTWE"/>
<evidence type="ECO:0000313" key="9">
    <source>
        <dbReference type="EMBL" id="PBL00290.1"/>
    </source>
</evidence>
<dbReference type="PRINTS" id="PR00625">
    <property type="entry name" value="JDOMAIN"/>
</dbReference>
<protein>
    <recommendedName>
        <fullName evidence="3">Diphthamide biosynthesis protein 4</fullName>
    </recommendedName>
</protein>
<feature type="domain" description="DPH-type MB" evidence="8">
    <location>
        <begin position="109"/>
        <end position="170"/>
    </location>
</feature>
<gene>
    <name evidence="9" type="ORF">ARMGADRAFT_1006512</name>
</gene>
<dbReference type="Gene3D" id="1.10.287.110">
    <property type="entry name" value="DnaJ domain"/>
    <property type="match status" value="1"/>
</dbReference>
<dbReference type="SUPFAM" id="SSF144217">
    <property type="entry name" value="CSL zinc finger"/>
    <property type="match status" value="1"/>
</dbReference>
<dbReference type="PANTHER" id="PTHR45255:SF1">
    <property type="entry name" value="DNAJ HOMOLOG SUBFAMILY C MEMBER 24"/>
    <property type="match status" value="1"/>
</dbReference>
<dbReference type="GO" id="GO:0008198">
    <property type="term" value="F:ferrous iron binding"/>
    <property type="evidence" value="ECO:0007669"/>
    <property type="project" value="TreeGrafter"/>
</dbReference>
<dbReference type="Pfam" id="PF05207">
    <property type="entry name" value="Zn_ribbon_CSL"/>
    <property type="match status" value="1"/>
</dbReference>
<evidence type="ECO:0000256" key="2">
    <source>
        <dbReference type="ARBA" id="ARBA00006169"/>
    </source>
</evidence>
<name>A0A2H3DYK8_ARMGA</name>
<evidence type="ECO:0000313" key="10">
    <source>
        <dbReference type="Proteomes" id="UP000217790"/>
    </source>
</evidence>
<keyword evidence="5" id="KW-0862">Zinc</keyword>
<dbReference type="CDD" id="cd06257">
    <property type="entry name" value="DnaJ"/>
    <property type="match status" value="1"/>
</dbReference>
<dbReference type="InterPro" id="IPR001623">
    <property type="entry name" value="DnaJ_domain"/>
</dbReference>
<sequence>MSEIQFGLCSAWKARLFLLLTVKLESSRDADFYQVLSISQSASLPEIKVAYHKMLLQHHPDKNVLRKDGQARVDVTVIKEAYFILSDPVSRHRYDMEILQKRATGGPRPAQVISLDDFDEQPPMNDSDYSAWKYKCRCGGVYTITEKEMESGHHSVACGSCSEVIWVGYELAGEEAA</sequence>
<dbReference type="PANTHER" id="PTHR45255">
    <property type="entry name" value="DNAJ HOMOLOG SUBFAMILY C MEMBER 24"/>
    <property type="match status" value="1"/>
</dbReference>
<evidence type="ECO:0000256" key="1">
    <source>
        <dbReference type="ARBA" id="ARBA00003474"/>
    </source>
</evidence>
<evidence type="ECO:0000259" key="7">
    <source>
        <dbReference type="PROSITE" id="PS50076"/>
    </source>
</evidence>
<dbReference type="InterPro" id="IPR036869">
    <property type="entry name" value="J_dom_sf"/>
</dbReference>
<keyword evidence="10" id="KW-1185">Reference proteome</keyword>
<dbReference type="Proteomes" id="UP000217790">
    <property type="component" value="Unassembled WGS sequence"/>
</dbReference>
<dbReference type="STRING" id="47427.A0A2H3DYK8"/>
<keyword evidence="6" id="KW-0408">Iron</keyword>
<dbReference type="InterPro" id="IPR036671">
    <property type="entry name" value="DPH_MB_sf"/>
</dbReference>
<evidence type="ECO:0000259" key="8">
    <source>
        <dbReference type="PROSITE" id="PS51074"/>
    </source>
</evidence>
<dbReference type="InParanoid" id="A0A2H3DYK8"/>
<dbReference type="GO" id="GO:0017183">
    <property type="term" value="P:protein histidyl modification to diphthamide"/>
    <property type="evidence" value="ECO:0007669"/>
    <property type="project" value="UniProtKB-UniPathway"/>
</dbReference>
<dbReference type="PROSITE" id="PS51074">
    <property type="entry name" value="DPH_MB"/>
    <property type="match status" value="1"/>
</dbReference>
<feature type="domain" description="J" evidence="7">
    <location>
        <begin position="31"/>
        <end position="98"/>
    </location>
</feature>
<comment type="function">
    <text evidence="1">Required for the first step of diphthamide biosynthesis, the transfer of 3-amino-3-carboxypropyl from S-adenosyl-L-methionine to a histidine residue. Diphthamide is a post-translational modification of histidine which occurs in elongation factor 2.</text>
</comment>
<evidence type="ECO:0000256" key="4">
    <source>
        <dbReference type="ARBA" id="ARBA00022723"/>
    </source>
</evidence>
<evidence type="ECO:0000256" key="3">
    <source>
        <dbReference type="ARBA" id="ARBA00021797"/>
    </source>
</evidence>
<dbReference type="SMART" id="SM00271">
    <property type="entry name" value="DnaJ"/>
    <property type="match status" value="1"/>
</dbReference>
<keyword evidence="4" id="KW-0479">Metal-binding</keyword>
<dbReference type="EMBL" id="KZ293646">
    <property type="protein sequence ID" value="PBL00290.1"/>
    <property type="molecule type" value="Genomic_DNA"/>
</dbReference>